<keyword evidence="2" id="KW-0808">Transferase</keyword>
<reference evidence="6" key="1">
    <citation type="journal article" date="2023" name="Mol. Phylogenet. Evol.">
        <title>Genome-scale phylogeny and comparative genomics of the fungal order Sordariales.</title>
        <authorList>
            <person name="Hensen N."/>
            <person name="Bonometti L."/>
            <person name="Westerberg I."/>
            <person name="Brannstrom I.O."/>
            <person name="Guillou S."/>
            <person name="Cros-Aarteil S."/>
            <person name="Calhoun S."/>
            <person name="Haridas S."/>
            <person name="Kuo A."/>
            <person name="Mondo S."/>
            <person name="Pangilinan J."/>
            <person name="Riley R."/>
            <person name="LaButti K."/>
            <person name="Andreopoulos B."/>
            <person name="Lipzen A."/>
            <person name="Chen C."/>
            <person name="Yan M."/>
            <person name="Daum C."/>
            <person name="Ng V."/>
            <person name="Clum A."/>
            <person name="Steindorff A."/>
            <person name="Ohm R.A."/>
            <person name="Martin F."/>
            <person name="Silar P."/>
            <person name="Natvig D.O."/>
            <person name="Lalanne C."/>
            <person name="Gautier V."/>
            <person name="Ament-Velasquez S.L."/>
            <person name="Kruys A."/>
            <person name="Hutchinson M.I."/>
            <person name="Powell A.J."/>
            <person name="Barry K."/>
            <person name="Miller A.N."/>
            <person name="Grigoriev I.V."/>
            <person name="Debuchy R."/>
            <person name="Gladieux P."/>
            <person name="Hiltunen Thoren M."/>
            <person name="Johannesson H."/>
        </authorList>
    </citation>
    <scope>NUCLEOTIDE SEQUENCE</scope>
    <source>
        <strain evidence="6">PSN243</strain>
    </source>
</reference>
<evidence type="ECO:0000313" key="6">
    <source>
        <dbReference type="EMBL" id="KAK4446480.1"/>
    </source>
</evidence>
<dbReference type="GO" id="GO:0032259">
    <property type="term" value="P:methylation"/>
    <property type="evidence" value="ECO:0007669"/>
    <property type="project" value="UniProtKB-KW"/>
</dbReference>
<dbReference type="EMBL" id="MU865956">
    <property type="protein sequence ID" value="KAK4446480.1"/>
    <property type="molecule type" value="Genomic_DNA"/>
</dbReference>
<evidence type="ECO:0000256" key="1">
    <source>
        <dbReference type="ARBA" id="ARBA00005179"/>
    </source>
</evidence>
<evidence type="ECO:0000256" key="3">
    <source>
        <dbReference type="ARBA" id="ARBA00022691"/>
    </source>
</evidence>
<organism evidence="6 7">
    <name type="scientific">Podospora aff. communis PSN243</name>
    <dbReference type="NCBI Taxonomy" id="3040156"/>
    <lineage>
        <taxon>Eukaryota</taxon>
        <taxon>Fungi</taxon>
        <taxon>Dikarya</taxon>
        <taxon>Ascomycota</taxon>
        <taxon>Pezizomycotina</taxon>
        <taxon>Sordariomycetes</taxon>
        <taxon>Sordariomycetidae</taxon>
        <taxon>Sordariales</taxon>
        <taxon>Podosporaceae</taxon>
        <taxon>Podospora</taxon>
    </lineage>
</organism>
<keyword evidence="3" id="KW-0949">S-adenosyl-L-methionine</keyword>
<evidence type="ECO:0000256" key="4">
    <source>
        <dbReference type="ARBA" id="ARBA00038314"/>
    </source>
</evidence>
<dbReference type="InterPro" id="IPR029063">
    <property type="entry name" value="SAM-dependent_MTases_sf"/>
</dbReference>
<dbReference type="GO" id="GO:0008168">
    <property type="term" value="F:methyltransferase activity"/>
    <property type="evidence" value="ECO:0007669"/>
    <property type="project" value="UniProtKB-KW"/>
</dbReference>
<dbReference type="PANTHER" id="PTHR35897:SF1">
    <property type="entry name" value="METHYLTRANSFERASE AUSD"/>
    <property type="match status" value="1"/>
</dbReference>
<proteinExistence type="inferred from homology"/>
<keyword evidence="7" id="KW-1185">Reference proteome</keyword>
<keyword evidence="6" id="KW-0489">Methyltransferase</keyword>
<accession>A0AAV9GGH0</accession>
<dbReference type="Gene3D" id="3.40.50.150">
    <property type="entry name" value="Vaccinia Virus protein VP39"/>
    <property type="match status" value="1"/>
</dbReference>
<comment type="pathway">
    <text evidence="1">Secondary metabolite biosynthesis.</text>
</comment>
<name>A0AAV9GGH0_9PEZI</name>
<comment type="caution">
    <text evidence="6">The sequence shown here is derived from an EMBL/GenBank/DDBJ whole genome shotgun (WGS) entry which is preliminary data.</text>
</comment>
<dbReference type="CDD" id="cd02440">
    <property type="entry name" value="AdoMet_MTases"/>
    <property type="match status" value="1"/>
</dbReference>
<sequence length="272" mass="31567">MYHRDKSVPWWTDNPVISWPARYMLHKYSGIPAQEIDDVVMALREKAWETYPYPCVSHLDFLDFQLSQRNLLYPRLLDALKSSPTTKMLDIGCCMGHDIRKLIFDGVPGDRLIGVELQQGFVDLGFELFRDRDHLQAKFLLGNIMEDGAPWDELYGKFDIVHFGMFLHMWTYDEQIAVLERGIKCLKPGTGTKIIGNMVGVVDGAVEDWIGKKVPAHNVETFRAFIADVEKKTGTRWEVDAEVDFRYSKWNGKDGWADERMRRLTFELTRLE</sequence>
<comment type="similarity">
    <text evidence="4">Belongs to the class I-like SAM-binding methyltransferase superfamily.</text>
</comment>
<reference evidence="6" key="2">
    <citation type="submission" date="2023-05" db="EMBL/GenBank/DDBJ databases">
        <authorList>
            <consortium name="Lawrence Berkeley National Laboratory"/>
            <person name="Steindorff A."/>
            <person name="Hensen N."/>
            <person name="Bonometti L."/>
            <person name="Westerberg I."/>
            <person name="Brannstrom I.O."/>
            <person name="Guillou S."/>
            <person name="Cros-Aarteil S."/>
            <person name="Calhoun S."/>
            <person name="Haridas S."/>
            <person name="Kuo A."/>
            <person name="Mondo S."/>
            <person name="Pangilinan J."/>
            <person name="Riley R."/>
            <person name="Labutti K."/>
            <person name="Andreopoulos B."/>
            <person name="Lipzen A."/>
            <person name="Chen C."/>
            <person name="Yanf M."/>
            <person name="Daum C."/>
            <person name="Ng V."/>
            <person name="Clum A."/>
            <person name="Ohm R."/>
            <person name="Martin F."/>
            <person name="Silar P."/>
            <person name="Natvig D."/>
            <person name="Lalanne C."/>
            <person name="Gautier V."/>
            <person name="Ament-Velasquez S.L."/>
            <person name="Kruys A."/>
            <person name="Hutchinson M.I."/>
            <person name="Powell A.J."/>
            <person name="Barry K."/>
            <person name="Miller A.N."/>
            <person name="Grigoriev I.V."/>
            <person name="Debuchy R."/>
            <person name="Gladieux P."/>
            <person name="Thoren M.H."/>
            <person name="Johannesson H."/>
        </authorList>
    </citation>
    <scope>NUCLEOTIDE SEQUENCE</scope>
    <source>
        <strain evidence="6">PSN243</strain>
    </source>
</reference>
<dbReference type="Proteomes" id="UP001321760">
    <property type="component" value="Unassembled WGS sequence"/>
</dbReference>
<dbReference type="SUPFAM" id="SSF53335">
    <property type="entry name" value="S-adenosyl-L-methionine-dependent methyltransferases"/>
    <property type="match status" value="1"/>
</dbReference>
<dbReference type="PANTHER" id="PTHR35897">
    <property type="entry name" value="METHYLTRANSFERASE AUSD"/>
    <property type="match status" value="1"/>
</dbReference>
<evidence type="ECO:0000313" key="7">
    <source>
        <dbReference type="Proteomes" id="UP001321760"/>
    </source>
</evidence>
<dbReference type="Pfam" id="PF13649">
    <property type="entry name" value="Methyltransf_25"/>
    <property type="match status" value="1"/>
</dbReference>
<protein>
    <submittedName>
        <fullName evidence="6">Methyltransferase</fullName>
    </submittedName>
</protein>
<feature type="domain" description="Methyltransferase" evidence="5">
    <location>
        <begin position="89"/>
        <end position="189"/>
    </location>
</feature>
<evidence type="ECO:0000256" key="2">
    <source>
        <dbReference type="ARBA" id="ARBA00022679"/>
    </source>
</evidence>
<dbReference type="InterPro" id="IPR041698">
    <property type="entry name" value="Methyltransf_25"/>
</dbReference>
<dbReference type="InterPro" id="IPR051654">
    <property type="entry name" value="Meroterpenoid_MTases"/>
</dbReference>
<dbReference type="AlphaFoldDB" id="A0AAV9GGH0"/>
<gene>
    <name evidence="6" type="ORF">QBC34DRAFT_304973</name>
</gene>
<evidence type="ECO:0000259" key="5">
    <source>
        <dbReference type="Pfam" id="PF13649"/>
    </source>
</evidence>